<evidence type="ECO:0000256" key="1">
    <source>
        <dbReference type="ARBA" id="ARBA00004167"/>
    </source>
</evidence>
<dbReference type="InterPro" id="IPR011009">
    <property type="entry name" value="Kinase-like_dom_sf"/>
</dbReference>
<evidence type="ECO:0000256" key="13">
    <source>
        <dbReference type="ARBA" id="ARBA00023180"/>
    </source>
</evidence>
<dbReference type="SMART" id="SM00469">
    <property type="entry name" value="WIF"/>
    <property type="match status" value="1"/>
</dbReference>
<dbReference type="InterPro" id="IPR050122">
    <property type="entry name" value="RTK"/>
</dbReference>
<dbReference type="InterPro" id="IPR038677">
    <property type="entry name" value="WIF_sf"/>
</dbReference>
<dbReference type="GO" id="GO:0043235">
    <property type="term" value="C:receptor complex"/>
    <property type="evidence" value="ECO:0007669"/>
    <property type="project" value="TreeGrafter"/>
</dbReference>
<accession>T2MFR7</accession>
<evidence type="ECO:0000259" key="15">
    <source>
        <dbReference type="PROSITE" id="PS50011"/>
    </source>
</evidence>
<evidence type="ECO:0000313" key="17">
    <source>
        <dbReference type="EMBL" id="CDG71073.1"/>
    </source>
</evidence>
<dbReference type="GO" id="GO:0050793">
    <property type="term" value="P:regulation of developmental process"/>
    <property type="evidence" value="ECO:0007669"/>
    <property type="project" value="UniProtKB-ARBA"/>
</dbReference>
<evidence type="ECO:0000256" key="9">
    <source>
        <dbReference type="ARBA" id="ARBA00022989"/>
    </source>
</evidence>
<evidence type="ECO:0000256" key="11">
    <source>
        <dbReference type="ARBA" id="ARBA00023137"/>
    </source>
</evidence>
<keyword evidence="10 14" id="KW-0472">Membrane</keyword>
<dbReference type="OrthoDB" id="4062651at2759"/>
<keyword evidence="8" id="KW-0067">ATP-binding</keyword>
<dbReference type="PANTHER" id="PTHR24416">
    <property type="entry name" value="TYROSINE-PROTEIN KINASE RECEPTOR"/>
    <property type="match status" value="1"/>
</dbReference>
<dbReference type="GO" id="GO:0007409">
    <property type="term" value="P:axonogenesis"/>
    <property type="evidence" value="ECO:0007669"/>
    <property type="project" value="TreeGrafter"/>
</dbReference>
<proteinExistence type="evidence at transcript level"/>
<dbReference type="GO" id="GO:0012505">
    <property type="term" value="C:endomembrane system"/>
    <property type="evidence" value="ECO:0007669"/>
    <property type="project" value="UniProtKB-SubCell"/>
</dbReference>
<dbReference type="Gene3D" id="1.10.510.10">
    <property type="entry name" value="Transferase(Phosphotransferase) domain 1"/>
    <property type="match status" value="1"/>
</dbReference>
<reference evidence="17" key="1">
    <citation type="journal article" date="2013" name="Genome Biol. Evol.">
        <title>Punctuated emergences of genetic and phenotypic innovations in eumetazoan, bilaterian, euteleostome, and hominidae ancestors.</title>
        <authorList>
            <person name="Wenger Y."/>
            <person name="Galliot B."/>
        </authorList>
    </citation>
    <scope>NUCLEOTIDE SEQUENCE</scope>
    <source>
        <tissue evidence="17">Whole animals</tissue>
    </source>
</reference>
<keyword evidence="11" id="KW-0829">Tyrosine-protein kinase</keyword>
<feature type="non-terminal residue" evidence="17">
    <location>
        <position position="1"/>
    </location>
</feature>
<organism evidence="17">
    <name type="scientific">Hydra vulgaris</name>
    <name type="common">Hydra</name>
    <name type="synonym">Hydra attenuata</name>
    <dbReference type="NCBI Taxonomy" id="6087"/>
    <lineage>
        <taxon>Eukaryota</taxon>
        <taxon>Metazoa</taxon>
        <taxon>Cnidaria</taxon>
        <taxon>Hydrozoa</taxon>
        <taxon>Hydroidolina</taxon>
        <taxon>Anthoathecata</taxon>
        <taxon>Aplanulata</taxon>
        <taxon>Hydridae</taxon>
        <taxon>Hydra</taxon>
    </lineage>
</organism>
<dbReference type="GO" id="GO:0051897">
    <property type="term" value="P:positive regulation of phosphatidylinositol 3-kinase/protein kinase B signal transduction"/>
    <property type="evidence" value="ECO:0007669"/>
    <property type="project" value="TreeGrafter"/>
</dbReference>
<dbReference type="AlphaFoldDB" id="T2MFR7"/>
<keyword evidence="7 17" id="KW-0418">Kinase</keyword>
<comment type="subcellular location">
    <subcellularLocation>
        <location evidence="2">Endomembrane system</location>
    </subcellularLocation>
    <subcellularLocation>
        <location evidence="1">Membrane</location>
        <topology evidence="1">Single-pass membrane protein</topology>
    </subcellularLocation>
</comment>
<dbReference type="Gene3D" id="3.30.200.20">
    <property type="entry name" value="Phosphorylase Kinase, domain 1"/>
    <property type="match status" value="1"/>
</dbReference>
<feature type="domain" description="Protein kinase" evidence="15">
    <location>
        <begin position="296"/>
        <end position="564"/>
    </location>
</feature>
<dbReference type="GO" id="GO:0004713">
    <property type="term" value="F:protein tyrosine kinase activity"/>
    <property type="evidence" value="ECO:0007669"/>
    <property type="project" value="UniProtKB-KW"/>
</dbReference>
<dbReference type="Gene3D" id="2.60.40.2170">
    <property type="entry name" value="Wnt, WIF domain"/>
    <property type="match status" value="1"/>
</dbReference>
<feature type="transmembrane region" description="Helical" evidence="14">
    <location>
        <begin position="216"/>
        <end position="238"/>
    </location>
</feature>
<keyword evidence="13" id="KW-0325">Glycoprotein</keyword>
<evidence type="ECO:0000256" key="14">
    <source>
        <dbReference type="SAM" id="Phobius"/>
    </source>
</evidence>
<dbReference type="Pfam" id="PF07714">
    <property type="entry name" value="PK_Tyr_Ser-Thr"/>
    <property type="match status" value="1"/>
</dbReference>
<dbReference type="PROSITE" id="PS50011">
    <property type="entry name" value="PROTEIN_KINASE_DOM"/>
    <property type="match status" value="1"/>
</dbReference>
<dbReference type="GO" id="GO:0005524">
    <property type="term" value="F:ATP binding"/>
    <property type="evidence" value="ECO:0007669"/>
    <property type="project" value="UniProtKB-KW"/>
</dbReference>
<sequence length="571" mass="64911">APRSPYGLFTKQRRIAFERKFTPPSLTILLNLPRGGVEPGAEINLYISQGQANKILGLDGELFYIRNGHVNWMAVRYSLMIPENIDHVLFVWQDKKLNSPTLPTLYSMHLYTNDFHIINSPEINLSEMGKLPVLEEEEFKLKITCKEKITGSSTVELHMNLSVDDSETLLELKFSFTKMCMDSSYIEEINRDAIKLVNILVKEREESVEHGDKKGYLYIGAGVACASVIIIAAGVAFLHVHSMPKYDDESKNVLIGSESSIDAQTITQVFRATVAERKQHELLLRLKELMIRRNILTISNAVQEGSFGRVYIGNLVNVECGEDLKVLIKTVTEHATPEDVISFIHESSLLKRTNHPNVLTLMHVCLDDNNIPLMVYPYVNRGNLKNYLRLSRTAEPLAKALTTKDIVLMALQVARGLQYLQKRRFIHKDVATRNCVVDEDLHVKLCDTALSKDFFPGDYHCLNENENRPIRWLATECLETNTYLYASDVWSYGVLLWELSCLAQTPYVNVDPHEMLTYLKSGLRLPQPLHCPDDFFAVMACCWALSPEDRPNITQIIGCLEVFLDTLNAFI</sequence>
<dbReference type="PANTHER" id="PTHR24416:SF349">
    <property type="entry name" value="TYROSINE-PROTEIN KINASE RYK"/>
    <property type="match status" value="1"/>
</dbReference>
<evidence type="ECO:0000259" key="16">
    <source>
        <dbReference type="PROSITE" id="PS50814"/>
    </source>
</evidence>
<dbReference type="InterPro" id="IPR003306">
    <property type="entry name" value="WIF"/>
</dbReference>
<dbReference type="EMBL" id="HAAD01004841">
    <property type="protein sequence ID" value="CDG71073.1"/>
    <property type="molecule type" value="mRNA"/>
</dbReference>
<keyword evidence="12" id="KW-0675">Receptor</keyword>
<dbReference type="PRINTS" id="PR00109">
    <property type="entry name" value="TYRKINASE"/>
</dbReference>
<evidence type="ECO:0000256" key="3">
    <source>
        <dbReference type="ARBA" id="ARBA00022679"/>
    </source>
</evidence>
<dbReference type="InterPro" id="IPR008266">
    <property type="entry name" value="Tyr_kinase_AS"/>
</dbReference>
<evidence type="ECO:0000256" key="5">
    <source>
        <dbReference type="ARBA" id="ARBA00022729"/>
    </source>
</evidence>
<dbReference type="PROSITE" id="PS00109">
    <property type="entry name" value="PROTEIN_KINASE_TYR"/>
    <property type="match status" value="1"/>
</dbReference>
<dbReference type="GO" id="GO:0005886">
    <property type="term" value="C:plasma membrane"/>
    <property type="evidence" value="ECO:0007669"/>
    <property type="project" value="TreeGrafter"/>
</dbReference>
<dbReference type="SUPFAM" id="SSF56112">
    <property type="entry name" value="Protein kinase-like (PK-like)"/>
    <property type="match status" value="1"/>
</dbReference>
<evidence type="ECO:0000256" key="4">
    <source>
        <dbReference type="ARBA" id="ARBA00022692"/>
    </source>
</evidence>
<evidence type="ECO:0000256" key="10">
    <source>
        <dbReference type="ARBA" id="ARBA00023136"/>
    </source>
</evidence>
<dbReference type="InterPro" id="IPR001245">
    <property type="entry name" value="Ser-Thr/Tyr_kinase_cat_dom"/>
</dbReference>
<keyword evidence="4 14" id="KW-0812">Transmembrane</keyword>
<evidence type="ECO:0000256" key="7">
    <source>
        <dbReference type="ARBA" id="ARBA00022777"/>
    </source>
</evidence>
<dbReference type="FunFam" id="1.10.510.10:FF:001512">
    <property type="entry name" value="Receptor tyrosine-protein kinase erbB-2"/>
    <property type="match status" value="1"/>
</dbReference>
<dbReference type="GO" id="GO:0007169">
    <property type="term" value="P:cell surface receptor protein tyrosine kinase signaling pathway"/>
    <property type="evidence" value="ECO:0007669"/>
    <property type="project" value="TreeGrafter"/>
</dbReference>
<name>T2MFR7_HYDVU</name>
<keyword evidence="5" id="KW-0732">Signal</keyword>
<keyword evidence="6" id="KW-0547">Nucleotide-binding</keyword>
<protein>
    <submittedName>
        <fullName evidence="17">Tyrosine-protein kinase RYK</fullName>
    </submittedName>
</protein>
<evidence type="ECO:0000256" key="8">
    <source>
        <dbReference type="ARBA" id="ARBA00022840"/>
    </source>
</evidence>
<evidence type="ECO:0000256" key="6">
    <source>
        <dbReference type="ARBA" id="ARBA00022741"/>
    </source>
</evidence>
<dbReference type="InterPro" id="IPR000719">
    <property type="entry name" value="Prot_kinase_dom"/>
</dbReference>
<keyword evidence="3" id="KW-0808">Transferase</keyword>
<keyword evidence="9 14" id="KW-1133">Transmembrane helix</keyword>
<dbReference type="GO" id="GO:0010976">
    <property type="term" value="P:positive regulation of neuron projection development"/>
    <property type="evidence" value="ECO:0007669"/>
    <property type="project" value="TreeGrafter"/>
</dbReference>
<gene>
    <name evidence="17" type="primary">RYK</name>
</gene>
<dbReference type="PROSITE" id="PS50814">
    <property type="entry name" value="WIF"/>
    <property type="match status" value="1"/>
</dbReference>
<feature type="domain" description="WIF" evidence="16">
    <location>
        <begin position="45"/>
        <end position="180"/>
    </location>
</feature>
<evidence type="ECO:0000256" key="2">
    <source>
        <dbReference type="ARBA" id="ARBA00004308"/>
    </source>
</evidence>
<dbReference type="Pfam" id="PF02019">
    <property type="entry name" value="WIF"/>
    <property type="match status" value="1"/>
</dbReference>
<evidence type="ECO:0000256" key="12">
    <source>
        <dbReference type="ARBA" id="ARBA00023170"/>
    </source>
</evidence>